<keyword evidence="1 3" id="KW-0732">Signal</keyword>
<name>A0A674EQ93_SALTR</name>
<organism evidence="5 6">
    <name type="scientific">Salmo trutta</name>
    <name type="common">Brown trout</name>
    <dbReference type="NCBI Taxonomy" id="8032"/>
    <lineage>
        <taxon>Eukaryota</taxon>
        <taxon>Metazoa</taxon>
        <taxon>Chordata</taxon>
        <taxon>Craniata</taxon>
        <taxon>Vertebrata</taxon>
        <taxon>Euteleostomi</taxon>
        <taxon>Actinopterygii</taxon>
        <taxon>Neopterygii</taxon>
        <taxon>Teleostei</taxon>
        <taxon>Protacanthopterygii</taxon>
        <taxon>Salmoniformes</taxon>
        <taxon>Salmonidae</taxon>
        <taxon>Salmoninae</taxon>
        <taxon>Salmo</taxon>
    </lineage>
</organism>
<reference evidence="5" key="1">
    <citation type="submission" date="2025-08" db="UniProtKB">
        <authorList>
            <consortium name="Ensembl"/>
        </authorList>
    </citation>
    <scope>IDENTIFICATION</scope>
</reference>
<dbReference type="GO" id="GO:0030246">
    <property type="term" value="F:carbohydrate binding"/>
    <property type="evidence" value="ECO:0007669"/>
    <property type="project" value="UniProtKB-KW"/>
</dbReference>
<feature type="signal peptide" evidence="3">
    <location>
        <begin position="1"/>
        <end position="22"/>
    </location>
</feature>
<dbReference type="InParanoid" id="A0A674EQ93"/>
<dbReference type="CDD" id="cd09611">
    <property type="entry name" value="Jacalin_ZG16_like"/>
    <property type="match status" value="1"/>
</dbReference>
<dbReference type="PROSITE" id="PS51257">
    <property type="entry name" value="PROKAR_LIPOPROTEIN"/>
    <property type="match status" value="1"/>
</dbReference>
<dbReference type="GeneTree" id="ENSGT00940000164478"/>
<dbReference type="AlphaFoldDB" id="A0A674EQ93"/>
<dbReference type="Gene3D" id="2.100.10.30">
    <property type="entry name" value="Jacalin-like lectin domain"/>
    <property type="match status" value="1"/>
</dbReference>
<dbReference type="InterPro" id="IPR052321">
    <property type="entry name" value="PolyBind_ProtTraffic"/>
</dbReference>
<gene>
    <name evidence="5" type="primary">LOC115176916</name>
</gene>
<dbReference type="InterPro" id="IPR036404">
    <property type="entry name" value="Jacalin-like_lectin_dom_sf"/>
</dbReference>
<evidence type="ECO:0000259" key="4">
    <source>
        <dbReference type="PROSITE" id="PS51752"/>
    </source>
</evidence>
<protein>
    <submittedName>
        <fullName evidence="5">Zymogen granule membrane protein 16-like</fullName>
    </submittedName>
</protein>
<evidence type="ECO:0000256" key="1">
    <source>
        <dbReference type="ARBA" id="ARBA00022729"/>
    </source>
</evidence>
<dbReference type="PANTHER" id="PTHR33589">
    <property type="entry name" value="OS11G0524900 PROTEIN"/>
    <property type="match status" value="1"/>
</dbReference>
<evidence type="ECO:0000256" key="2">
    <source>
        <dbReference type="ARBA" id="ARBA00022734"/>
    </source>
</evidence>
<evidence type="ECO:0000256" key="3">
    <source>
        <dbReference type="SAM" id="SignalP"/>
    </source>
</evidence>
<dbReference type="Proteomes" id="UP000472277">
    <property type="component" value="Chromosome 37"/>
</dbReference>
<dbReference type="Pfam" id="PF01419">
    <property type="entry name" value="Jacalin"/>
    <property type="match status" value="1"/>
</dbReference>
<feature type="chain" id="PRO_5025460582" evidence="3">
    <location>
        <begin position="23"/>
        <end position="201"/>
    </location>
</feature>
<dbReference type="Ensembl" id="ENSSTUT00000117694.1">
    <property type="protein sequence ID" value="ENSSTUP00000109917.1"/>
    <property type="gene ID" value="ENSSTUG00000048783.1"/>
</dbReference>
<dbReference type="PANTHER" id="PTHR33589:SF3">
    <property type="entry name" value="ZYMOGEN GRANULE MEMBRANE PROTEIN 16-LIKE"/>
    <property type="match status" value="1"/>
</dbReference>
<feature type="domain" description="Jacalin-type lectin" evidence="4">
    <location>
        <begin position="29"/>
        <end position="179"/>
    </location>
</feature>
<evidence type="ECO:0000313" key="5">
    <source>
        <dbReference type="Ensembl" id="ENSSTUP00000109917.1"/>
    </source>
</evidence>
<dbReference type="SMART" id="SM00915">
    <property type="entry name" value="Jacalin"/>
    <property type="match status" value="1"/>
</dbReference>
<reference evidence="5" key="2">
    <citation type="submission" date="2025-09" db="UniProtKB">
        <authorList>
            <consortium name="Ensembl"/>
        </authorList>
    </citation>
    <scope>IDENTIFICATION</scope>
</reference>
<proteinExistence type="predicted"/>
<dbReference type="InterPro" id="IPR001229">
    <property type="entry name" value="Jacalin-like_lectin_dom"/>
</dbReference>
<keyword evidence="6" id="KW-1185">Reference proteome</keyword>
<evidence type="ECO:0000313" key="6">
    <source>
        <dbReference type="Proteomes" id="UP000472277"/>
    </source>
</evidence>
<dbReference type="SUPFAM" id="SSF51101">
    <property type="entry name" value="Mannose-binding lectins"/>
    <property type="match status" value="1"/>
</dbReference>
<sequence length="201" mass="22170">MPAFCRMFSILVVTVFLASCLAMPIKDPYSYSSAVGQGGGTPFASYGEGRITAVRVWEINNNYYYYYYYYYNSNAYISGFQLRYGSTWSPVFGNEGGLKQEMELFNNDDAIVEVSGKYNPADYICYLVLTTNMGRTLSAGLPNQVSFNFYPVNVGNELRLLSGCFNGAGITSIGAHWGLVYMEGAGNSTLETALETVTPII</sequence>
<accession>A0A674EQ93</accession>
<keyword evidence="2" id="KW-0430">Lectin</keyword>
<dbReference type="PROSITE" id="PS51752">
    <property type="entry name" value="JACALIN_LECTIN"/>
    <property type="match status" value="1"/>
</dbReference>